<dbReference type="Gene3D" id="1.20.5.2950">
    <property type="match status" value="1"/>
</dbReference>
<dbReference type="EMBL" id="DWWS01000026">
    <property type="protein sequence ID" value="HJC23530.1"/>
    <property type="molecule type" value="Genomic_DNA"/>
</dbReference>
<dbReference type="AlphaFoldDB" id="A0A9D2NGG9"/>
<dbReference type="Proteomes" id="UP000823891">
    <property type="component" value="Unassembled WGS sequence"/>
</dbReference>
<reference evidence="2" key="2">
    <citation type="submission" date="2021-04" db="EMBL/GenBank/DDBJ databases">
        <authorList>
            <person name="Gilroy R."/>
        </authorList>
    </citation>
    <scope>NUCLEOTIDE SEQUENCE</scope>
    <source>
        <strain evidence="2">USAMLcec2-132</strain>
    </source>
</reference>
<proteinExistence type="predicted"/>
<feature type="coiled-coil region" evidence="1">
    <location>
        <begin position="2"/>
        <end position="63"/>
    </location>
</feature>
<evidence type="ECO:0000313" key="3">
    <source>
        <dbReference type="Proteomes" id="UP000823891"/>
    </source>
</evidence>
<evidence type="ECO:0000313" key="2">
    <source>
        <dbReference type="EMBL" id="HJC23530.1"/>
    </source>
</evidence>
<gene>
    <name evidence="2" type="ORF">H9761_07495</name>
</gene>
<evidence type="ECO:0000256" key="1">
    <source>
        <dbReference type="SAM" id="Coils"/>
    </source>
</evidence>
<organism evidence="2 3">
    <name type="scientific">Candidatus Eisenbergiella merdavium</name>
    <dbReference type="NCBI Taxonomy" id="2838551"/>
    <lineage>
        <taxon>Bacteria</taxon>
        <taxon>Bacillati</taxon>
        <taxon>Bacillota</taxon>
        <taxon>Clostridia</taxon>
        <taxon>Lachnospirales</taxon>
        <taxon>Lachnospiraceae</taxon>
        <taxon>Eisenbergiella</taxon>
    </lineage>
</organism>
<evidence type="ECO:0008006" key="4">
    <source>
        <dbReference type="Google" id="ProtNLM"/>
    </source>
</evidence>
<accession>A0A9D2NGG9</accession>
<sequence>MAREMIDEIRRAETQAEAVQAGAQERAQEILRKAQEDAAAIIQEMTKKAREDADRARENAKEECCRMLEAAGMEERAEAGRLEAAASDRRGQAVDAVLSALM</sequence>
<comment type="caution">
    <text evidence="2">The sequence shown here is derived from an EMBL/GenBank/DDBJ whole genome shotgun (WGS) entry which is preliminary data.</text>
</comment>
<keyword evidence="1" id="KW-0175">Coiled coil</keyword>
<reference evidence="2" key="1">
    <citation type="journal article" date="2021" name="PeerJ">
        <title>Extensive microbial diversity within the chicken gut microbiome revealed by metagenomics and culture.</title>
        <authorList>
            <person name="Gilroy R."/>
            <person name="Ravi A."/>
            <person name="Getino M."/>
            <person name="Pursley I."/>
            <person name="Horton D.L."/>
            <person name="Alikhan N.F."/>
            <person name="Baker D."/>
            <person name="Gharbi K."/>
            <person name="Hall N."/>
            <person name="Watson M."/>
            <person name="Adriaenssens E.M."/>
            <person name="Foster-Nyarko E."/>
            <person name="Jarju S."/>
            <person name="Secka A."/>
            <person name="Antonio M."/>
            <person name="Oren A."/>
            <person name="Chaudhuri R.R."/>
            <person name="La Ragione R."/>
            <person name="Hildebrand F."/>
            <person name="Pallen M.J."/>
        </authorList>
    </citation>
    <scope>NUCLEOTIDE SEQUENCE</scope>
    <source>
        <strain evidence="2">USAMLcec2-132</strain>
    </source>
</reference>
<protein>
    <recommendedName>
        <fullName evidence="4">V-type ATP synthase subunit H</fullName>
    </recommendedName>
</protein>
<name>A0A9D2NGG9_9FIRM</name>